<dbReference type="Pfam" id="PF00134">
    <property type="entry name" value="Cyclin_N"/>
    <property type="match status" value="1"/>
</dbReference>
<dbReference type="InterPro" id="IPR006671">
    <property type="entry name" value="Cyclin_N"/>
</dbReference>
<dbReference type="Gene3D" id="1.10.472.10">
    <property type="entry name" value="Cyclin-like"/>
    <property type="match status" value="1"/>
</dbReference>
<name>A0A816QVK2_BRANA</name>
<sequence>MLRESKTSACSVLEAPPLHLLVIMVSKYEEISVPAVNDLILVSDKVYTVREVLDMEKLMANYFAIQFLFANSIRVHEEIELLSFFIIKLSLVEYEI</sequence>
<dbReference type="InterPro" id="IPR036915">
    <property type="entry name" value="Cyclin-like_sf"/>
</dbReference>
<dbReference type="Proteomes" id="UP001295469">
    <property type="component" value="Chromosome C06"/>
</dbReference>
<dbReference type="SUPFAM" id="SSF47954">
    <property type="entry name" value="Cyclin-like"/>
    <property type="match status" value="1"/>
</dbReference>
<gene>
    <name evidence="2" type="ORF">DARMORV10_C06P50460.1</name>
</gene>
<accession>A0A816QVK2</accession>
<organism evidence="2">
    <name type="scientific">Brassica napus</name>
    <name type="common">Rape</name>
    <dbReference type="NCBI Taxonomy" id="3708"/>
    <lineage>
        <taxon>Eukaryota</taxon>
        <taxon>Viridiplantae</taxon>
        <taxon>Streptophyta</taxon>
        <taxon>Embryophyta</taxon>
        <taxon>Tracheophyta</taxon>
        <taxon>Spermatophyta</taxon>
        <taxon>Magnoliopsida</taxon>
        <taxon>eudicotyledons</taxon>
        <taxon>Gunneridae</taxon>
        <taxon>Pentapetalae</taxon>
        <taxon>rosids</taxon>
        <taxon>malvids</taxon>
        <taxon>Brassicales</taxon>
        <taxon>Brassicaceae</taxon>
        <taxon>Brassiceae</taxon>
        <taxon>Brassica</taxon>
    </lineage>
</organism>
<feature type="domain" description="Cyclin N-terminal" evidence="1">
    <location>
        <begin position="24"/>
        <end position="63"/>
    </location>
</feature>
<protein>
    <submittedName>
        <fullName evidence="2">(rape) hypothetical protein</fullName>
    </submittedName>
</protein>
<evidence type="ECO:0000313" key="2">
    <source>
        <dbReference type="EMBL" id="CAF2065246.1"/>
    </source>
</evidence>
<reference evidence="2" key="1">
    <citation type="submission" date="2021-01" db="EMBL/GenBank/DDBJ databases">
        <authorList>
            <consortium name="Genoscope - CEA"/>
            <person name="William W."/>
        </authorList>
    </citation>
    <scope>NUCLEOTIDE SEQUENCE</scope>
</reference>
<evidence type="ECO:0000259" key="1">
    <source>
        <dbReference type="Pfam" id="PF00134"/>
    </source>
</evidence>
<dbReference type="EMBL" id="HG994370">
    <property type="protein sequence ID" value="CAF2065246.1"/>
    <property type="molecule type" value="Genomic_DNA"/>
</dbReference>
<proteinExistence type="predicted"/>
<dbReference type="AlphaFoldDB" id="A0A816QVK2"/>